<accession>A0ABU1CI95</accession>
<comment type="similarity">
    <text evidence="1">Belongs to the metallo-beta-lactamase superfamily.</text>
</comment>
<evidence type="ECO:0000259" key="7">
    <source>
        <dbReference type="SMART" id="SM00849"/>
    </source>
</evidence>
<sequence length="323" mass="33306">MTRSSLSLAVSLLLAGATLAGCAKPASDEAAATNPPAAQTPAAGASEPAPAPEESADIFRFKVGELDAVALHDGTIDTPNDGKTFGVGQKTEDVAALLAANGQPTDVLHLSVQPLLLRVGDRTVLFDTGAGDVEWAKAGKLQASLRAAGVEPSQVTDIFISHGHPDHVGGLLAKDGALAFPNATVHLSAPEWAAMQKNPNAATLVAAIGPKVKAFEPGAAVLAGITAVALEGHTPGHSAYEIASGEERLLYIGDAAHHHVVSVQRPDWTIGYDVDAPKAEAARRALLKRAADGNLRVYAVHFPFPGLGHVKAQGDAFVWVPEK</sequence>
<dbReference type="RefSeq" id="WP_309263797.1">
    <property type="nucleotide sequence ID" value="NZ_JARUHG010000007.1"/>
</dbReference>
<dbReference type="Proteomes" id="UP001233535">
    <property type="component" value="Unassembled WGS sequence"/>
</dbReference>
<evidence type="ECO:0000313" key="8">
    <source>
        <dbReference type="EMBL" id="MDR0184676.1"/>
    </source>
</evidence>
<evidence type="ECO:0000256" key="1">
    <source>
        <dbReference type="ARBA" id="ARBA00007749"/>
    </source>
</evidence>
<keyword evidence="3" id="KW-0378">Hydrolase</keyword>
<feature type="signal peptide" evidence="6">
    <location>
        <begin position="1"/>
        <end position="20"/>
    </location>
</feature>
<evidence type="ECO:0000256" key="5">
    <source>
        <dbReference type="SAM" id="MobiDB-lite"/>
    </source>
</evidence>
<evidence type="ECO:0000256" key="6">
    <source>
        <dbReference type="SAM" id="SignalP"/>
    </source>
</evidence>
<evidence type="ECO:0000256" key="3">
    <source>
        <dbReference type="ARBA" id="ARBA00022801"/>
    </source>
</evidence>
<dbReference type="EMBL" id="JARUHG010000007">
    <property type="protein sequence ID" value="MDR0184676.1"/>
    <property type="molecule type" value="Genomic_DNA"/>
</dbReference>
<name>A0ABU1CI95_9GAMM</name>
<evidence type="ECO:0000256" key="2">
    <source>
        <dbReference type="ARBA" id="ARBA00022723"/>
    </source>
</evidence>
<proteinExistence type="inferred from homology"/>
<dbReference type="Pfam" id="PF00753">
    <property type="entry name" value="Lactamase_B"/>
    <property type="match status" value="1"/>
</dbReference>
<organism evidence="8 9">
    <name type="scientific">Lysobacter arvi</name>
    <dbReference type="NCBI Taxonomy" id="3038776"/>
    <lineage>
        <taxon>Bacteria</taxon>
        <taxon>Pseudomonadati</taxon>
        <taxon>Pseudomonadota</taxon>
        <taxon>Gammaproteobacteria</taxon>
        <taxon>Lysobacterales</taxon>
        <taxon>Lysobacteraceae</taxon>
        <taxon>Lysobacter</taxon>
    </lineage>
</organism>
<dbReference type="SMART" id="SM00849">
    <property type="entry name" value="Lactamase_B"/>
    <property type="match status" value="1"/>
</dbReference>
<feature type="domain" description="Metallo-beta-lactamase" evidence="7">
    <location>
        <begin position="111"/>
        <end position="301"/>
    </location>
</feature>
<keyword evidence="2" id="KW-0479">Metal-binding</keyword>
<feature type="chain" id="PRO_5045920088" evidence="6">
    <location>
        <begin position="21"/>
        <end position="323"/>
    </location>
</feature>
<dbReference type="Gene3D" id="3.60.15.10">
    <property type="entry name" value="Ribonuclease Z/Hydroxyacylglutathione hydrolase-like"/>
    <property type="match status" value="1"/>
</dbReference>
<evidence type="ECO:0000256" key="4">
    <source>
        <dbReference type="ARBA" id="ARBA00022833"/>
    </source>
</evidence>
<gene>
    <name evidence="8" type="ORF">P8609_17065</name>
</gene>
<dbReference type="PANTHER" id="PTHR42978">
    <property type="entry name" value="QUORUM-QUENCHING LACTONASE YTNP-RELATED-RELATED"/>
    <property type="match status" value="1"/>
</dbReference>
<protein>
    <submittedName>
        <fullName evidence="8">MBL fold metallo-hydrolase</fullName>
    </submittedName>
</protein>
<feature type="compositionally biased region" description="Low complexity" evidence="5">
    <location>
        <begin position="28"/>
        <end position="48"/>
    </location>
</feature>
<comment type="caution">
    <text evidence="8">The sequence shown here is derived from an EMBL/GenBank/DDBJ whole genome shotgun (WGS) entry which is preliminary data.</text>
</comment>
<dbReference type="InterPro" id="IPR001279">
    <property type="entry name" value="Metallo-B-lactamas"/>
</dbReference>
<dbReference type="InterPro" id="IPR051013">
    <property type="entry name" value="MBL_superfamily_lactonases"/>
</dbReference>
<dbReference type="SUPFAM" id="SSF56281">
    <property type="entry name" value="Metallo-hydrolase/oxidoreductase"/>
    <property type="match status" value="1"/>
</dbReference>
<keyword evidence="4" id="KW-0862">Zinc</keyword>
<reference evidence="8 9" key="1">
    <citation type="submission" date="2023-04" db="EMBL/GenBank/DDBJ databases">
        <title>Lysobacter sp. strain UC isolated from soil sample.</title>
        <authorList>
            <person name="Choksket S."/>
            <person name="Harshvardhan F."/>
            <person name="Rana R."/>
            <person name="Patil P.B."/>
            <person name="Korpole S."/>
        </authorList>
    </citation>
    <scope>NUCLEOTIDE SEQUENCE [LARGE SCALE GENOMIC DNA]</scope>
    <source>
        <strain evidence="8 9">UC</strain>
    </source>
</reference>
<dbReference type="CDD" id="cd07720">
    <property type="entry name" value="OPHC2-like_MBL-fold"/>
    <property type="match status" value="1"/>
</dbReference>
<dbReference type="PROSITE" id="PS51257">
    <property type="entry name" value="PROKAR_LIPOPROTEIN"/>
    <property type="match status" value="1"/>
</dbReference>
<evidence type="ECO:0000313" key="9">
    <source>
        <dbReference type="Proteomes" id="UP001233535"/>
    </source>
</evidence>
<keyword evidence="6" id="KW-0732">Signal</keyword>
<dbReference type="InterPro" id="IPR036866">
    <property type="entry name" value="RibonucZ/Hydroxyglut_hydro"/>
</dbReference>
<dbReference type="PANTHER" id="PTHR42978:SF6">
    <property type="entry name" value="QUORUM-QUENCHING LACTONASE YTNP-RELATED"/>
    <property type="match status" value="1"/>
</dbReference>
<feature type="region of interest" description="Disordered" evidence="5">
    <location>
        <begin position="24"/>
        <end position="53"/>
    </location>
</feature>
<keyword evidence="9" id="KW-1185">Reference proteome</keyword>